<gene>
    <name evidence="3" type="ORF">TCIL3000_10_2270</name>
</gene>
<dbReference type="AlphaFoldDB" id="G0UVQ2"/>
<feature type="coiled-coil region" evidence="1">
    <location>
        <begin position="1049"/>
        <end position="1111"/>
    </location>
</feature>
<feature type="coiled-coil region" evidence="1">
    <location>
        <begin position="101"/>
        <end position="153"/>
    </location>
</feature>
<proteinExistence type="predicted"/>
<accession>G0UVQ2</accession>
<feature type="coiled-coil region" evidence="1">
    <location>
        <begin position="275"/>
        <end position="374"/>
    </location>
</feature>
<name>G0UVQ2_TRYCI</name>
<dbReference type="VEuPathDB" id="TriTrypDB:TcIL3000_10_2270"/>
<feature type="region of interest" description="Disordered" evidence="2">
    <location>
        <begin position="505"/>
        <end position="524"/>
    </location>
</feature>
<feature type="region of interest" description="Disordered" evidence="2">
    <location>
        <begin position="1"/>
        <end position="20"/>
    </location>
</feature>
<feature type="compositionally biased region" description="Polar residues" evidence="2">
    <location>
        <begin position="513"/>
        <end position="524"/>
    </location>
</feature>
<feature type="region of interest" description="Disordered" evidence="2">
    <location>
        <begin position="1006"/>
        <end position="1027"/>
    </location>
</feature>
<protein>
    <submittedName>
        <fullName evidence="3">Uncharacterized protein</fullName>
    </submittedName>
</protein>
<feature type="coiled-coil region" evidence="1">
    <location>
        <begin position="839"/>
        <end position="866"/>
    </location>
</feature>
<reference evidence="3" key="1">
    <citation type="journal article" date="2012" name="Proc. Natl. Acad. Sci. U.S.A.">
        <title>Antigenic diversity is generated by distinct evolutionary mechanisms in African trypanosome species.</title>
        <authorList>
            <person name="Jackson A.P."/>
            <person name="Berry A."/>
            <person name="Aslett M."/>
            <person name="Allison H.C."/>
            <person name="Burton P."/>
            <person name="Vavrova-Anderson J."/>
            <person name="Brown R."/>
            <person name="Browne H."/>
            <person name="Corton N."/>
            <person name="Hauser H."/>
            <person name="Gamble J."/>
            <person name="Gilderthorp R."/>
            <person name="Marcello L."/>
            <person name="McQuillan J."/>
            <person name="Otto T.D."/>
            <person name="Quail M.A."/>
            <person name="Sanders M.J."/>
            <person name="van Tonder A."/>
            <person name="Ginger M.L."/>
            <person name="Field M.C."/>
            <person name="Barry J.D."/>
            <person name="Hertz-Fowler C."/>
            <person name="Berriman M."/>
        </authorList>
    </citation>
    <scope>NUCLEOTIDE SEQUENCE</scope>
    <source>
        <strain evidence="3">IL3000</strain>
    </source>
</reference>
<feature type="region of interest" description="Disordered" evidence="2">
    <location>
        <begin position="754"/>
        <end position="786"/>
    </location>
</feature>
<evidence type="ECO:0000313" key="3">
    <source>
        <dbReference type="EMBL" id="CCC93468.1"/>
    </source>
</evidence>
<feature type="region of interest" description="Disordered" evidence="2">
    <location>
        <begin position="655"/>
        <end position="695"/>
    </location>
</feature>
<evidence type="ECO:0000256" key="1">
    <source>
        <dbReference type="SAM" id="Coils"/>
    </source>
</evidence>
<organism evidence="3">
    <name type="scientific">Trypanosoma congolense (strain IL3000)</name>
    <dbReference type="NCBI Taxonomy" id="1068625"/>
    <lineage>
        <taxon>Eukaryota</taxon>
        <taxon>Discoba</taxon>
        <taxon>Euglenozoa</taxon>
        <taxon>Kinetoplastea</taxon>
        <taxon>Metakinetoplastina</taxon>
        <taxon>Trypanosomatida</taxon>
        <taxon>Trypanosomatidae</taxon>
        <taxon>Trypanosoma</taxon>
        <taxon>Nannomonas</taxon>
    </lineage>
</organism>
<sequence>MSQPCNDSSGEVGMSTPTSGGGTLARDAGCLLSHVKKYELVTPLASFSPEDLSRLRHTSPDVYQALLQYEQLCRNSAAVVDAKEAELQRCIDVGEEVLGQIDLLQTRCAQLTKERDDAVANNREQKVRFEGSMADLKKLLGEREERVRELMAKQQNGEVEGHRHEETKVSVMGIPSAAQIVVLHNQLLELIGHVSEILSKSESATPVASSARRMSVASIPAGGDNEEAALFLERWLADSLQQTIQRAKELASAFQLLSRHIELSEDQLDQSVKKHQECEGNISALQHENEHLRQTLVVLQEEVQALDKQTDKMDEFNLDHYKDKLMEKENELEEERHRHSAELLLLHEKHEEERQRVEEEIRSLRAELARCREGATPHATNDKLPGSQESLPLDQQKQRLQGLVSDFDSEKHRHEEEVDQLEAALRDGKASYQRLVTQYEEELQQQQLRAAELARLVAENSRLREQLEQTSASISLVSELTKALETKDIYVAALTRQLHEMEAEIAKSKERGSSSPAPQGSETVSGLIECENLKMEVSNEREKTHRLCAALAACRSQLEELTVLFCEQQRRVKECLQCPLPQPELDRDRVTSHLQVSASRAATRLFNCLEQQHLHLSSLSHSASPVYGNMGAVDAGDSAAVSRSSCSPAAHCSSSPLATVTSGLDKPQEKGWQGQQDHSWKGTSRYLSPERTSPRDNECSIPGYAVFQNSEAAAALSTAMVRFLGDVSEAVVQQLLHPYMRPLEALQRLHTAFSSPSAGPRGGPGVQVGDIRTDTGGCSDAKTENIGQTAEENITFGWLPTRQPYRERLSSDDVVWNTVTDGIVDAFVDACTAVFQRVYRTAGSQLQQCEERLKQMSRQLQNTCEERMRRAALCMAEGEGSLHAQLKVSESKVQTARHALGVLQAKYERETSRCSELTARVNRLEGQLAEKIRELEAGRIQWRNSIRELQDACEAARRQHTEHGARDQHQVQELQDTLRSLRQQLQEARDEGKKLRLEVEAAQAERQRKLQQAEPEHQRTHATGENSDYSMCTLREQLAASNTALQVKLNEEVARVQRANANVESLQTVLRDAQSAYQLMQSTLSDEQSRREVAEERVEGLVKELASLRNNFHLQHQRFVELQEAERLHQCQLDAETRKNEALLKVNRALEGRLAEVEGDREPLRQQLQSLLLLKHC</sequence>
<dbReference type="EMBL" id="HE575323">
    <property type="protein sequence ID" value="CCC93468.1"/>
    <property type="molecule type" value="Genomic_DNA"/>
</dbReference>
<feature type="compositionally biased region" description="Polar residues" evidence="2">
    <location>
        <begin position="673"/>
        <end position="686"/>
    </location>
</feature>
<evidence type="ECO:0000256" key="2">
    <source>
        <dbReference type="SAM" id="MobiDB-lite"/>
    </source>
</evidence>
<keyword evidence="1" id="KW-0175">Coiled coil</keyword>